<comment type="similarity">
    <text evidence="1">Belongs to the glycosyltransferase 2 family.</text>
</comment>
<protein>
    <submittedName>
        <fullName evidence="5">Glycosyltransferase</fullName>
        <ecNumber evidence="5">2.4.-.-</ecNumber>
    </submittedName>
</protein>
<feature type="domain" description="Glycosyltransferase 2-like" evidence="4">
    <location>
        <begin position="6"/>
        <end position="184"/>
    </location>
</feature>
<evidence type="ECO:0000259" key="4">
    <source>
        <dbReference type="Pfam" id="PF00535"/>
    </source>
</evidence>
<dbReference type="EC" id="2.4.-.-" evidence="5"/>
<dbReference type="Gene3D" id="3.90.550.10">
    <property type="entry name" value="Spore Coat Polysaccharide Biosynthesis Protein SpsA, Chain A"/>
    <property type="match status" value="1"/>
</dbReference>
<keyword evidence="6" id="KW-1185">Reference proteome</keyword>
<evidence type="ECO:0000313" key="6">
    <source>
        <dbReference type="Proteomes" id="UP001341444"/>
    </source>
</evidence>
<dbReference type="EMBL" id="JARMAB010000030">
    <property type="protein sequence ID" value="MED1205208.1"/>
    <property type="molecule type" value="Genomic_DNA"/>
</dbReference>
<evidence type="ECO:0000313" key="5">
    <source>
        <dbReference type="EMBL" id="MED1205208.1"/>
    </source>
</evidence>
<dbReference type="SUPFAM" id="SSF53448">
    <property type="entry name" value="Nucleotide-diphospho-sugar transferases"/>
    <property type="match status" value="1"/>
</dbReference>
<proteinExistence type="inferred from homology"/>
<evidence type="ECO:0000256" key="2">
    <source>
        <dbReference type="ARBA" id="ARBA00022676"/>
    </source>
</evidence>
<dbReference type="PANTHER" id="PTHR22916">
    <property type="entry name" value="GLYCOSYLTRANSFERASE"/>
    <property type="match status" value="1"/>
</dbReference>
<name>A0ABU6MKJ7_9BACI</name>
<keyword evidence="3 5" id="KW-0808">Transferase</keyword>
<comment type="caution">
    <text evidence="5">The sequence shown here is derived from an EMBL/GenBank/DDBJ whole genome shotgun (WGS) entry which is preliminary data.</text>
</comment>
<dbReference type="Pfam" id="PF00535">
    <property type="entry name" value="Glycos_transf_2"/>
    <property type="match status" value="1"/>
</dbReference>
<dbReference type="PANTHER" id="PTHR22916:SF51">
    <property type="entry name" value="GLYCOSYLTRANSFERASE EPSH-RELATED"/>
    <property type="match status" value="1"/>
</dbReference>
<dbReference type="GO" id="GO:0016757">
    <property type="term" value="F:glycosyltransferase activity"/>
    <property type="evidence" value="ECO:0007669"/>
    <property type="project" value="UniProtKB-KW"/>
</dbReference>
<organism evidence="5 6">
    <name type="scientific">Heyndrickxia acidicola</name>
    <dbReference type="NCBI Taxonomy" id="209389"/>
    <lineage>
        <taxon>Bacteria</taxon>
        <taxon>Bacillati</taxon>
        <taxon>Bacillota</taxon>
        <taxon>Bacilli</taxon>
        <taxon>Bacillales</taxon>
        <taxon>Bacillaceae</taxon>
        <taxon>Heyndrickxia</taxon>
    </lineage>
</organism>
<reference evidence="5 6" key="1">
    <citation type="submission" date="2023-03" db="EMBL/GenBank/DDBJ databases">
        <title>Bacillus Genome Sequencing.</title>
        <authorList>
            <person name="Dunlap C."/>
        </authorList>
    </citation>
    <scope>NUCLEOTIDE SEQUENCE [LARGE SCALE GENOMIC DNA]</scope>
    <source>
        <strain evidence="5 6">B-23453</strain>
    </source>
</reference>
<accession>A0ABU6MKJ7</accession>
<dbReference type="CDD" id="cd00761">
    <property type="entry name" value="Glyco_tranf_GTA_type"/>
    <property type="match status" value="1"/>
</dbReference>
<sequence>MNPKISIIVPVYKVENYINKCIDSILSQAFSDFELILIDDGSPDNCGHICDQYAKQDKRIRVIHQENKGLSSARNTGLAASKGDYIGFVDSDDYIHEDMYRILYHQAEEYKADIAICNFLKVEDQGPSIVSESEGNSPVKYFTNIEALQQLFSKNDLSYVTGAGNNITWIIVCNKLFRRKLFEHVRFEEGRICEDEFIIHKLLYSSKKIIFISSKLYFYVQRSSSIIHSHFTIQRLDKVDALRERAEFFKCINHMELYYQAITSYMNAFFWNYFKAKHELSGVRAELIYIKKSFNKTLPGLIRNPFIGWRQKIAILVFVFHPSLMEKIKK</sequence>
<dbReference type="Proteomes" id="UP001341444">
    <property type="component" value="Unassembled WGS sequence"/>
</dbReference>
<dbReference type="InterPro" id="IPR029044">
    <property type="entry name" value="Nucleotide-diphossugar_trans"/>
</dbReference>
<evidence type="ECO:0000256" key="3">
    <source>
        <dbReference type="ARBA" id="ARBA00022679"/>
    </source>
</evidence>
<keyword evidence="2 5" id="KW-0328">Glycosyltransferase</keyword>
<dbReference type="RefSeq" id="WP_066262353.1">
    <property type="nucleotide sequence ID" value="NZ_JARMAB010000030.1"/>
</dbReference>
<evidence type="ECO:0000256" key="1">
    <source>
        <dbReference type="ARBA" id="ARBA00006739"/>
    </source>
</evidence>
<gene>
    <name evidence="5" type="ORF">P4T90_19345</name>
</gene>
<dbReference type="InterPro" id="IPR001173">
    <property type="entry name" value="Glyco_trans_2-like"/>
</dbReference>